<dbReference type="InterPro" id="IPR024747">
    <property type="entry name" value="Pyridox_Oxase-rel"/>
</dbReference>
<dbReference type="RefSeq" id="WP_106777230.1">
    <property type="nucleotide sequence ID" value="NZ_JYGE01000006.1"/>
</dbReference>
<sequence length="154" mass="17584">MFREMRRKDREISINDAREILTKACYGVLSTMSENGYPYGVPVNYVFYNGYIYFHSAKEGHKIDNIKNNSKVSFSIVGSEEVLPDQFTTDYESVVAFGDAEEVYELEKGEALLEIIKKYSPEFIEKGGKYIETLGSKTAVLKIDIKHLSGKSRR</sequence>
<evidence type="ECO:0000313" key="2">
    <source>
        <dbReference type="Proteomes" id="UP000241434"/>
    </source>
</evidence>
<comment type="caution">
    <text evidence="1">The sequence shown here is derived from an EMBL/GenBank/DDBJ whole genome shotgun (WGS) entry which is preliminary data.</text>
</comment>
<dbReference type="Gene3D" id="2.30.110.10">
    <property type="entry name" value="Electron Transport, Fmn-binding Protein, Chain A"/>
    <property type="match status" value="1"/>
</dbReference>
<dbReference type="PANTHER" id="PTHR34071:SF2">
    <property type="entry name" value="FLAVIN-NUCLEOTIDE-BINDING PROTEIN"/>
    <property type="match status" value="1"/>
</dbReference>
<dbReference type="InterPro" id="IPR012349">
    <property type="entry name" value="Split_barrel_FMN-bd"/>
</dbReference>
<dbReference type="SUPFAM" id="SSF50475">
    <property type="entry name" value="FMN-binding split barrel"/>
    <property type="match status" value="1"/>
</dbReference>
<dbReference type="EMBL" id="JYGE01000006">
    <property type="protein sequence ID" value="PSJ31147.1"/>
    <property type="molecule type" value="Genomic_DNA"/>
</dbReference>
<dbReference type="OrthoDB" id="9794935at2"/>
<proteinExistence type="predicted"/>
<reference evidence="1" key="1">
    <citation type="thesis" date="2015" institute="Rutgers" country="The State University of New Jersey, 14 College Farm Rd., New Brunswick, NJ, USA">
        <title>Ammonia toxicity in bacteria and its implications for treatment of and resource recovery from highly nitrogenous organic wastes.</title>
        <authorList>
            <person name="Luther A.K."/>
        </authorList>
    </citation>
    <scope>NUCLEOTIDE SEQUENCE</scope>
    <source>
        <strain evidence="1">RT-10B</strain>
    </source>
</reference>
<protein>
    <submittedName>
        <fullName evidence="1">MFS transporter</fullName>
    </submittedName>
</protein>
<accession>A0A2P7PZI6</accession>
<evidence type="ECO:0000313" key="1">
    <source>
        <dbReference type="EMBL" id="PSJ31147.1"/>
    </source>
</evidence>
<dbReference type="AlphaFoldDB" id="A0A2P7PZI6"/>
<dbReference type="Pfam" id="PF12900">
    <property type="entry name" value="Pyridox_ox_2"/>
    <property type="match status" value="1"/>
</dbReference>
<gene>
    <name evidence="1" type="ORF">UF10_07725</name>
</gene>
<organism evidence="1 2">
    <name type="scientific">Peptostreptococcus russellii</name>
    <dbReference type="NCBI Taxonomy" id="215200"/>
    <lineage>
        <taxon>Bacteria</taxon>
        <taxon>Bacillati</taxon>
        <taxon>Bacillota</taxon>
        <taxon>Clostridia</taxon>
        <taxon>Peptostreptococcales</taxon>
        <taxon>Peptostreptococcaceae</taxon>
        <taxon>Peptostreptococcus</taxon>
    </lineage>
</organism>
<dbReference type="PANTHER" id="PTHR34071">
    <property type="entry name" value="5-NITROIMIDAZOLE ANTIBIOTICS RESISTANCE PROTEIN, NIMA-FAMILY-RELATED PROTEIN-RELATED"/>
    <property type="match status" value="1"/>
</dbReference>
<keyword evidence="2" id="KW-1185">Reference proteome</keyword>
<name>A0A2P7PZI6_9FIRM</name>
<dbReference type="Proteomes" id="UP000241434">
    <property type="component" value="Unassembled WGS sequence"/>
</dbReference>